<dbReference type="SUPFAM" id="SSF56281">
    <property type="entry name" value="Metallo-hydrolase/oxidoreductase"/>
    <property type="match status" value="1"/>
</dbReference>
<sequence>MSVRLTILGCGSSGGVPRIGNDWGKCDPKEAKNRRRRCALLVEKFGDNNCTTVLIDTGPDLRDQLLGANVQRMDAVLYTHAHADHLHGIDDLRAFMVRDRRRIPVYMDIATFDKAMAAFGYCFETPKGSSYPPILDRHAMTAGTPVVIEGPGGAIEFLPIEVTHGEINALGFRIGNTAYVPDVSDISRENFDLLTGLDLLILDCLRRNPHPSHFNLDDALSWTKDLAPKKAIFTNLHNDLDYETLKGELPDGIEPAFDGLQVLIDGAMAETTPRIAADAG</sequence>
<name>A0A0M6ZPU9_9HYPH</name>
<dbReference type="RefSeq" id="WP_055670259.1">
    <property type="nucleotide sequence ID" value="NZ_CXWD01000001.1"/>
</dbReference>
<keyword evidence="3" id="KW-1185">Reference proteome</keyword>
<dbReference type="PANTHER" id="PTHR42663">
    <property type="entry name" value="HYDROLASE C777.06C-RELATED-RELATED"/>
    <property type="match status" value="1"/>
</dbReference>
<evidence type="ECO:0000313" key="3">
    <source>
        <dbReference type="Proteomes" id="UP000053235"/>
    </source>
</evidence>
<evidence type="ECO:0000313" key="2">
    <source>
        <dbReference type="EMBL" id="CTQ64387.1"/>
    </source>
</evidence>
<feature type="domain" description="Metallo-beta-lactamase" evidence="1">
    <location>
        <begin position="51"/>
        <end position="234"/>
    </location>
</feature>
<organism evidence="2 3">
    <name type="scientific">Roseibium alexandrii</name>
    <dbReference type="NCBI Taxonomy" id="388408"/>
    <lineage>
        <taxon>Bacteria</taxon>
        <taxon>Pseudomonadati</taxon>
        <taxon>Pseudomonadota</taxon>
        <taxon>Alphaproteobacteria</taxon>
        <taxon>Hyphomicrobiales</taxon>
        <taxon>Stappiaceae</taxon>
        <taxon>Roseibium</taxon>
    </lineage>
</organism>
<dbReference type="EMBL" id="CXWD01000001">
    <property type="protein sequence ID" value="CTQ64387.1"/>
    <property type="molecule type" value="Genomic_DNA"/>
</dbReference>
<protein>
    <submittedName>
        <fullName evidence="2">Phosphoribosyl 1,2-cyclic phosphodiesterase</fullName>
        <ecNumber evidence="2">3.1.4.55</ecNumber>
    </submittedName>
</protein>
<evidence type="ECO:0000259" key="1">
    <source>
        <dbReference type="Pfam" id="PF12706"/>
    </source>
</evidence>
<dbReference type="Proteomes" id="UP000053235">
    <property type="component" value="Unassembled WGS sequence"/>
</dbReference>
<dbReference type="CDD" id="cd16279">
    <property type="entry name" value="metallo-hydrolase-like_MBL-fold"/>
    <property type="match status" value="1"/>
</dbReference>
<dbReference type="Pfam" id="PF12706">
    <property type="entry name" value="Lactamase_B_2"/>
    <property type="match status" value="1"/>
</dbReference>
<dbReference type="InterPro" id="IPR036866">
    <property type="entry name" value="RibonucZ/Hydroxyglut_hydro"/>
</dbReference>
<dbReference type="PANTHER" id="PTHR42663:SF6">
    <property type="entry name" value="HYDROLASE C777.06C-RELATED"/>
    <property type="match status" value="1"/>
</dbReference>
<dbReference type="STRING" id="388408.LAX5112_00279"/>
<keyword evidence="2" id="KW-0378">Hydrolase</keyword>
<gene>
    <name evidence="2" type="primary">phnP</name>
    <name evidence="2" type="ORF">LAX5112_00279</name>
</gene>
<dbReference type="EC" id="3.1.4.55" evidence="2"/>
<dbReference type="AlphaFoldDB" id="A0A0M6ZPU9"/>
<dbReference type="GO" id="GO:0103043">
    <property type="term" value="F:phosphoribosyl 1,2-cyclic phosphate phosphodiesterase activity"/>
    <property type="evidence" value="ECO:0007669"/>
    <property type="project" value="UniProtKB-EC"/>
</dbReference>
<proteinExistence type="predicted"/>
<dbReference type="OrthoDB" id="9781189at2"/>
<dbReference type="Gene3D" id="3.60.15.10">
    <property type="entry name" value="Ribonuclease Z/Hydroxyacylglutathione hydrolase-like"/>
    <property type="match status" value="1"/>
</dbReference>
<reference evidence="3" key="1">
    <citation type="submission" date="2015-07" db="EMBL/GenBank/DDBJ databases">
        <authorList>
            <person name="Rodrigo-Torres Lidia"/>
            <person name="Arahal R.David."/>
        </authorList>
    </citation>
    <scope>NUCLEOTIDE SEQUENCE [LARGE SCALE GENOMIC DNA]</scope>
    <source>
        <strain evidence="3">CECT 5112</strain>
    </source>
</reference>
<accession>A0A0M6ZPU9</accession>
<dbReference type="InterPro" id="IPR001279">
    <property type="entry name" value="Metallo-B-lactamas"/>
</dbReference>